<sequence>MASCSTSYASSSSWSGLSSRQSSAMGGSFAGAFHLHGSRRAQAQRRASHVVRADVDYYSVLGVDKSADKKAIKQAYRQKARKYHPDVNKDPGAEETFKQISNAYEVLSDDQKKSLYDRYGEAGLKNGMGGMGGSDMGGFNNPFDLFEQFFGSAGGRGGFGGGFGSGFGGAGGRSRAQQGEDEKYELKLDFLDAVFGANKEIDVSRLESCGPCTGSGIKSGTSATTCGTCGGSGQVVQAVRTPLGVFQQVMQCPTCDGVGEESTPCNTCGGDGRVRNSKKISLRVPAGVDAGSRLRVRGEGNVGRKGGEPGDLYVFISVKPHPAGLRREGTTIHSEVEISFVDAILGTTSKVTTVDGPVDLRIPAGTQPGTTLVMGKRGVPRLGQDSVRGDHQVHVRVTIPQRLSKEETKLVEELRQLQDNKSSKRSGIFSF</sequence>
<dbReference type="InterPro" id="IPR018253">
    <property type="entry name" value="DnaJ_domain_CS"/>
</dbReference>
<evidence type="ECO:0000256" key="2">
    <source>
        <dbReference type="ARBA" id="ARBA00022737"/>
    </source>
</evidence>
<dbReference type="InterPro" id="IPR012724">
    <property type="entry name" value="DnaJ"/>
</dbReference>
<dbReference type="PANTHER" id="PTHR43096:SF10">
    <property type="entry name" value="CHAPERONE PROTEIN DNAJ A6, CHLOROPLASTIC"/>
    <property type="match status" value="1"/>
</dbReference>
<evidence type="ECO:0000256" key="6">
    <source>
        <dbReference type="SAM" id="MobiDB-lite"/>
    </source>
</evidence>
<dbReference type="InterPro" id="IPR001623">
    <property type="entry name" value="DnaJ_domain"/>
</dbReference>
<evidence type="ECO:0000256" key="4">
    <source>
        <dbReference type="ARBA" id="ARBA00022833"/>
    </source>
</evidence>
<dbReference type="SUPFAM" id="SSF57938">
    <property type="entry name" value="DnaJ/Hsp40 cysteine-rich domain"/>
    <property type="match status" value="1"/>
</dbReference>
<dbReference type="Gene3D" id="2.10.230.10">
    <property type="entry name" value="Heat shock protein DnaJ, cysteine-rich domain"/>
    <property type="match status" value="1"/>
</dbReference>
<dbReference type="CDD" id="cd10747">
    <property type="entry name" value="DnaJ_C"/>
    <property type="match status" value="1"/>
</dbReference>
<reference evidence="9 10" key="1">
    <citation type="submission" date="2024-06" db="EMBL/GenBank/DDBJ databases">
        <authorList>
            <person name="Kraege A."/>
            <person name="Thomma B."/>
        </authorList>
    </citation>
    <scope>NUCLEOTIDE SEQUENCE [LARGE SCALE GENOMIC DNA]</scope>
</reference>
<dbReference type="InterPro" id="IPR036869">
    <property type="entry name" value="J_dom_sf"/>
</dbReference>
<dbReference type="Gene3D" id="1.10.287.110">
    <property type="entry name" value="DnaJ domain"/>
    <property type="match status" value="1"/>
</dbReference>
<dbReference type="InterPro" id="IPR001305">
    <property type="entry name" value="HSP_DnaJ_Cys-rich_dom"/>
</dbReference>
<dbReference type="Gene3D" id="2.60.260.20">
    <property type="entry name" value="Urease metallochaperone UreE, N-terminal domain"/>
    <property type="match status" value="2"/>
</dbReference>
<gene>
    <name evidence="9" type="primary">g3895</name>
    <name evidence="9" type="ORF">VP750_LOCUS3325</name>
</gene>
<organism evidence="9 10">
    <name type="scientific">Coccomyxa viridis</name>
    <dbReference type="NCBI Taxonomy" id="1274662"/>
    <lineage>
        <taxon>Eukaryota</taxon>
        <taxon>Viridiplantae</taxon>
        <taxon>Chlorophyta</taxon>
        <taxon>core chlorophytes</taxon>
        <taxon>Trebouxiophyceae</taxon>
        <taxon>Trebouxiophyceae incertae sedis</taxon>
        <taxon>Coccomyxaceae</taxon>
        <taxon>Coccomyxa</taxon>
    </lineage>
</organism>
<dbReference type="Proteomes" id="UP001497392">
    <property type="component" value="Unassembled WGS sequence"/>
</dbReference>
<feature type="region of interest" description="Disordered" evidence="6">
    <location>
        <begin position="1"/>
        <end position="24"/>
    </location>
</feature>
<dbReference type="NCBIfam" id="TIGR02349">
    <property type="entry name" value="DnaJ_bact"/>
    <property type="match status" value="1"/>
</dbReference>
<feature type="domain" description="CR-type" evidence="8">
    <location>
        <begin position="196"/>
        <end position="277"/>
    </location>
</feature>
<evidence type="ECO:0000256" key="5">
    <source>
        <dbReference type="PROSITE-ProRule" id="PRU00546"/>
    </source>
</evidence>
<dbReference type="InterPro" id="IPR008971">
    <property type="entry name" value="HSP40/DnaJ_pept-bd"/>
</dbReference>
<evidence type="ECO:0000256" key="3">
    <source>
        <dbReference type="ARBA" id="ARBA00022771"/>
    </source>
</evidence>
<evidence type="ECO:0000259" key="8">
    <source>
        <dbReference type="PROSITE" id="PS51188"/>
    </source>
</evidence>
<dbReference type="SUPFAM" id="SSF46565">
    <property type="entry name" value="Chaperone J-domain"/>
    <property type="match status" value="1"/>
</dbReference>
<keyword evidence="10" id="KW-1185">Reference proteome</keyword>
<dbReference type="CDD" id="cd06257">
    <property type="entry name" value="DnaJ"/>
    <property type="match status" value="1"/>
</dbReference>
<dbReference type="SMART" id="SM00271">
    <property type="entry name" value="DnaJ"/>
    <property type="match status" value="1"/>
</dbReference>
<dbReference type="SUPFAM" id="SSF49493">
    <property type="entry name" value="HSP40/DnaJ peptide-binding domain"/>
    <property type="match status" value="2"/>
</dbReference>
<dbReference type="PANTHER" id="PTHR43096">
    <property type="entry name" value="DNAJ HOMOLOG 1, MITOCHONDRIAL-RELATED"/>
    <property type="match status" value="1"/>
</dbReference>
<keyword evidence="2" id="KW-0677">Repeat</keyword>
<evidence type="ECO:0000313" key="9">
    <source>
        <dbReference type="EMBL" id="CAL5221666.1"/>
    </source>
</evidence>
<feature type="zinc finger region" description="CR-type" evidence="5">
    <location>
        <begin position="196"/>
        <end position="277"/>
    </location>
</feature>
<dbReference type="Pfam" id="PF01556">
    <property type="entry name" value="DnaJ_C"/>
    <property type="match status" value="1"/>
</dbReference>
<dbReference type="PROSITE" id="PS50076">
    <property type="entry name" value="DNAJ_2"/>
    <property type="match status" value="1"/>
</dbReference>
<proteinExistence type="inferred from homology"/>
<accession>A0ABP1FQH9</accession>
<dbReference type="Pfam" id="PF00684">
    <property type="entry name" value="DnaJ_CXXCXGXG"/>
    <property type="match status" value="1"/>
</dbReference>
<evidence type="ECO:0000313" key="10">
    <source>
        <dbReference type="Proteomes" id="UP001497392"/>
    </source>
</evidence>
<keyword evidence="3 5" id="KW-0863">Zinc-finger</keyword>
<dbReference type="PROSITE" id="PS51188">
    <property type="entry name" value="ZF_CR"/>
    <property type="match status" value="1"/>
</dbReference>
<dbReference type="EMBL" id="CAXHTA020000005">
    <property type="protein sequence ID" value="CAL5221666.1"/>
    <property type="molecule type" value="Genomic_DNA"/>
</dbReference>
<feature type="domain" description="J" evidence="7">
    <location>
        <begin position="56"/>
        <end position="120"/>
    </location>
</feature>
<protein>
    <submittedName>
        <fullName evidence="9">G3895 protein</fullName>
    </submittedName>
</protein>
<name>A0ABP1FQH9_9CHLO</name>
<dbReference type="CDD" id="cd10719">
    <property type="entry name" value="DnaJ_zf"/>
    <property type="match status" value="1"/>
</dbReference>
<evidence type="ECO:0000259" key="7">
    <source>
        <dbReference type="PROSITE" id="PS50076"/>
    </source>
</evidence>
<dbReference type="InterPro" id="IPR002939">
    <property type="entry name" value="DnaJ_C"/>
</dbReference>
<dbReference type="PROSITE" id="PS00636">
    <property type="entry name" value="DNAJ_1"/>
    <property type="match status" value="1"/>
</dbReference>
<evidence type="ECO:0000256" key="1">
    <source>
        <dbReference type="ARBA" id="ARBA00022723"/>
    </source>
</evidence>
<dbReference type="NCBIfam" id="NF008035">
    <property type="entry name" value="PRK10767.1"/>
    <property type="match status" value="1"/>
</dbReference>
<keyword evidence="1 5" id="KW-0479">Metal-binding</keyword>
<feature type="compositionally biased region" description="Low complexity" evidence="6">
    <location>
        <begin position="1"/>
        <end position="23"/>
    </location>
</feature>
<keyword evidence="4 5" id="KW-0862">Zinc</keyword>
<dbReference type="HAMAP" id="MF_01152">
    <property type="entry name" value="DnaJ"/>
    <property type="match status" value="1"/>
</dbReference>
<dbReference type="Pfam" id="PF00226">
    <property type="entry name" value="DnaJ"/>
    <property type="match status" value="1"/>
</dbReference>
<comment type="caution">
    <text evidence="9">The sequence shown here is derived from an EMBL/GenBank/DDBJ whole genome shotgun (WGS) entry which is preliminary data.</text>
</comment>
<dbReference type="PRINTS" id="PR00625">
    <property type="entry name" value="JDOMAIN"/>
</dbReference>
<dbReference type="InterPro" id="IPR036410">
    <property type="entry name" value="HSP_DnaJ_Cys-rich_dom_sf"/>
</dbReference>